<name>A0A433VQP7_9CYAN</name>
<proteinExistence type="predicted"/>
<gene>
    <name evidence="1" type="ORF">DSM106972_015920</name>
</gene>
<evidence type="ECO:0000313" key="1">
    <source>
        <dbReference type="EMBL" id="RUT08424.1"/>
    </source>
</evidence>
<keyword evidence="2" id="KW-1185">Reference proteome</keyword>
<organism evidence="1 2">
    <name type="scientific">Dulcicalothrix desertica PCC 7102</name>
    <dbReference type="NCBI Taxonomy" id="232991"/>
    <lineage>
        <taxon>Bacteria</taxon>
        <taxon>Bacillati</taxon>
        <taxon>Cyanobacteriota</taxon>
        <taxon>Cyanophyceae</taxon>
        <taxon>Nostocales</taxon>
        <taxon>Calotrichaceae</taxon>
        <taxon>Dulcicalothrix</taxon>
    </lineage>
</organism>
<dbReference type="OrthoDB" id="582963at2"/>
<protein>
    <submittedName>
        <fullName evidence="1">Uncharacterized protein</fullName>
    </submittedName>
</protein>
<evidence type="ECO:0000313" key="2">
    <source>
        <dbReference type="Proteomes" id="UP000271624"/>
    </source>
</evidence>
<comment type="caution">
    <text evidence="1">The sequence shown here is derived from an EMBL/GenBank/DDBJ whole genome shotgun (WGS) entry which is preliminary data.</text>
</comment>
<accession>A0A433VQP7</accession>
<dbReference type="RefSeq" id="WP_127080229.1">
    <property type="nucleotide sequence ID" value="NZ_RSCL01000003.1"/>
</dbReference>
<dbReference type="EMBL" id="RSCL01000003">
    <property type="protein sequence ID" value="RUT08424.1"/>
    <property type="molecule type" value="Genomic_DNA"/>
</dbReference>
<dbReference type="Proteomes" id="UP000271624">
    <property type="component" value="Unassembled WGS sequence"/>
</dbReference>
<dbReference type="AlphaFoldDB" id="A0A433VQP7"/>
<reference evidence="1" key="2">
    <citation type="journal article" date="2019" name="Genome Biol. Evol.">
        <title>Day and night: Metabolic profiles and evolutionary relationships of six axenic non-marine cyanobacteria.</title>
        <authorList>
            <person name="Will S.E."/>
            <person name="Henke P."/>
            <person name="Boedeker C."/>
            <person name="Huang S."/>
            <person name="Brinkmann H."/>
            <person name="Rohde M."/>
            <person name="Jarek M."/>
            <person name="Friedl T."/>
            <person name="Seufert S."/>
            <person name="Schumacher M."/>
            <person name="Overmann J."/>
            <person name="Neumann-Schaal M."/>
            <person name="Petersen J."/>
        </authorList>
    </citation>
    <scope>NUCLEOTIDE SEQUENCE [LARGE SCALE GENOMIC DNA]</scope>
    <source>
        <strain evidence="1">PCC 7102</strain>
    </source>
</reference>
<reference evidence="1" key="1">
    <citation type="submission" date="2018-12" db="EMBL/GenBank/DDBJ databases">
        <authorList>
            <person name="Will S."/>
            <person name="Neumann-Schaal M."/>
            <person name="Henke P."/>
        </authorList>
    </citation>
    <scope>NUCLEOTIDE SEQUENCE</scope>
    <source>
        <strain evidence="1">PCC 7102</strain>
    </source>
</reference>
<sequence length="266" mass="30411">MSNDVELLQNFFRLQVNKEVRKFFKDVTADDDLTTPRGLAKNLCLHKDVDTSELSIMRLFAYYIICGAFEGRPVYGIPTTSFQEQRKFKPQVQLYFQEDLGDVDAGYSPVTGEISFRLMNQETTTLSKAEATSYANKIKTAFAKPSFVWKKGKELYSYTDWAKGYQLQLLCRNESEARRVVEQVLDIQSHSPEWKRLRKNEAVDSAATYPTIPGNQTILGKSQKKPRQRPIADVRFQYALLHVHGLPRAITLVDRTGTFANPLVTL</sequence>